<dbReference type="Gene3D" id="3.30.1310.10">
    <property type="entry name" value="Nucleoid-associated protein YbaB-like domain"/>
    <property type="match status" value="1"/>
</dbReference>
<comment type="caution">
    <text evidence="1">The sequence shown here is derived from an EMBL/GenBank/DDBJ whole genome shotgun (WGS) entry which is preliminary data.</text>
</comment>
<evidence type="ECO:0000313" key="2">
    <source>
        <dbReference type="Proteomes" id="UP001597045"/>
    </source>
</evidence>
<evidence type="ECO:0000313" key="1">
    <source>
        <dbReference type="EMBL" id="MFD1045898.1"/>
    </source>
</evidence>
<evidence type="ECO:0008006" key="3">
    <source>
        <dbReference type="Google" id="ProtNLM"/>
    </source>
</evidence>
<accession>A0ABW3M7B3</accession>
<organism evidence="1 2">
    <name type="scientific">Kibdelosporangium lantanae</name>
    <dbReference type="NCBI Taxonomy" id="1497396"/>
    <lineage>
        <taxon>Bacteria</taxon>
        <taxon>Bacillati</taxon>
        <taxon>Actinomycetota</taxon>
        <taxon>Actinomycetes</taxon>
        <taxon>Pseudonocardiales</taxon>
        <taxon>Pseudonocardiaceae</taxon>
        <taxon>Kibdelosporangium</taxon>
    </lineage>
</organism>
<gene>
    <name evidence="1" type="ORF">ACFQ1S_10135</name>
</gene>
<dbReference type="Proteomes" id="UP001597045">
    <property type="component" value="Unassembled WGS sequence"/>
</dbReference>
<sequence length="82" mass="8582">MIRPGSPEHRIQQVIGHGARAAIAGGLGHAVVGPDGTVMALELDTDRMAYVSEAALGEHIVAAINNAFRTARNAVNEIARKV</sequence>
<proteinExistence type="predicted"/>
<dbReference type="InterPro" id="IPR036894">
    <property type="entry name" value="YbaB-like_sf"/>
</dbReference>
<protein>
    <recommendedName>
        <fullName evidence="3">Roadblock/LAMTOR2 domain-containing protein</fullName>
    </recommendedName>
</protein>
<dbReference type="EMBL" id="JBHTIS010000448">
    <property type="protein sequence ID" value="MFD1045898.1"/>
    <property type="molecule type" value="Genomic_DNA"/>
</dbReference>
<reference evidence="2" key="1">
    <citation type="journal article" date="2019" name="Int. J. Syst. Evol. Microbiol.">
        <title>The Global Catalogue of Microorganisms (GCM) 10K type strain sequencing project: providing services to taxonomists for standard genome sequencing and annotation.</title>
        <authorList>
            <consortium name="The Broad Institute Genomics Platform"/>
            <consortium name="The Broad Institute Genome Sequencing Center for Infectious Disease"/>
            <person name="Wu L."/>
            <person name="Ma J."/>
        </authorList>
    </citation>
    <scope>NUCLEOTIDE SEQUENCE [LARGE SCALE GENOMIC DNA]</scope>
    <source>
        <strain evidence="2">JCM 31486</strain>
    </source>
</reference>
<name>A0ABW3M7B3_9PSEU</name>
<keyword evidence="2" id="KW-1185">Reference proteome</keyword>